<dbReference type="OrthoDB" id="4496674at2759"/>
<protein>
    <submittedName>
        <fullName evidence="1">Uncharacterized protein</fullName>
    </submittedName>
</protein>
<proteinExistence type="predicted"/>
<accession>A0A0F8UZF1</accession>
<gene>
    <name evidence="1" type="ORF">ARAM_000123</name>
</gene>
<evidence type="ECO:0000313" key="2">
    <source>
        <dbReference type="Proteomes" id="UP000034291"/>
    </source>
</evidence>
<evidence type="ECO:0000313" key="1">
    <source>
        <dbReference type="EMBL" id="KKK24894.1"/>
    </source>
</evidence>
<reference evidence="1 2" key="1">
    <citation type="submission" date="2015-02" db="EMBL/GenBank/DDBJ databases">
        <title>Draft Genome Sequences of Two Closely-Related Aflatoxigenic Aspergillus Species Obtained from the Cote d'Ivoire.</title>
        <authorList>
            <person name="Moore G.G."/>
            <person name="Beltz S.B."/>
            <person name="Mack B.M."/>
        </authorList>
    </citation>
    <scope>NUCLEOTIDE SEQUENCE [LARGE SCALE GENOMIC DNA]</scope>
    <source>
        <strain evidence="1 2">SRRC1468</strain>
    </source>
</reference>
<dbReference type="Proteomes" id="UP000034291">
    <property type="component" value="Unassembled WGS sequence"/>
</dbReference>
<name>A0A0F8UZF1_9EURO</name>
<comment type="caution">
    <text evidence="1">The sequence shown here is derived from an EMBL/GenBank/DDBJ whole genome shotgun (WGS) entry which is preliminary data.</text>
</comment>
<sequence>MSQLELERQLPQQGQGYLNGLFRWLTQSNPPAVMKPQERFYSEGQRYFGPRENPLTETHCNVWDWDRLRMVKVKGTAKVFPPDEDKEVPILAQFADYLSPEARAVTVDDDGLLMHEENDEYFRRQPGYADVSQLDPGRRSAAAAFGPSSVAKTVRSGLGIAD</sequence>
<organism evidence="1 2">
    <name type="scientific">Aspergillus rambellii</name>
    <dbReference type="NCBI Taxonomy" id="308745"/>
    <lineage>
        <taxon>Eukaryota</taxon>
        <taxon>Fungi</taxon>
        <taxon>Dikarya</taxon>
        <taxon>Ascomycota</taxon>
        <taxon>Pezizomycotina</taxon>
        <taxon>Eurotiomycetes</taxon>
        <taxon>Eurotiomycetidae</taxon>
        <taxon>Eurotiales</taxon>
        <taxon>Aspergillaceae</taxon>
        <taxon>Aspergillus</taxon>
        <taxon>Aspergillus subgen. Nidulantes</taxon>
    </lineage>
</organism>
<dbReference type="AlphaFoldDB" id="A0A0F8UZF1"/>
<dbReference type="EMBL" id="JZBS01000878">
    <property type="protein sequence ID" value="KKK24894.1"/>
    <property type="molecule type" value="Genomic_DNA"/>
</dbReference>
<keyword evidence="2" id="KW-1185">Reference proteome</keyword>